<dbReference type="AlphaFoldDB" id="A0ABD3JLR1"/>
<evidence type="ECO:0000313" key="1">
    <source>
        <dbReference type="EMBL" id="KAL3728368.1"/>
    </source>
</evidence>
<proteinExistence type="predicted"/>
<protein>
    <submittedName>
        <fullName evidence="1">Uncharacterized protein</fullName>
    </submittedName>
</protein>
<accession>A0ABD3JLR1</accession>
<dbReference type="EMBL" id="JBJKBG010000008">
    <property type="protein sequence ID" value="KAL3728368.1"/>
    <property type="molecule type" value="Genomic_DNA"/>
</dbReference>
<organism evidence="1 2">
    <name type="scientific">Eucalyptus globulus</name>
    <name type="common">Tasmanian blue gum</name>
    <dbReference type="NCBI Taxonomy" id="34317"/>
    <lineage>
        <taxon>Eukaryota</taxon>
        <taxon>Viridiplantae</taxon>
        <taxon>Streptophyta</taxon>
        <taxon>Embryophyta</taxon>
        <taxon>Tracheophyta</taxon>
        <taxon>Spermatophyta</taxon>
        <taxon>Magnoliopsida</taxon>
        <taxon>eudicotyledons</taxon>
        <taxon>Gunneridae</taxon>
        <taxon>Pentapetalae</taxon>
        <taxon>rosids</taxon>
        <taxon>malvids</taxon>
        <taxon>Myrtales</taxon>
        <taxon>Myrtaceae</taxon>
        <taxon>Myrtoideae</taxon>
        <taxon>Eucalypteae</taxon>
        <taxon>Eucalyptus</taxon>
    </lineage>
</organism>
<comment type="caution">
    <text evidence="1">The sequence shown here is derived from an EMBL/GenBank/DDBJ whole genome shotgun (WGS) entry which is preliminary data.</text>
</comment>
<name>A0ABD3JLR1_EUCGL</name>
<sequence>MSDDTFLFVPDSVTSFGPAALARVLRPDPLPLVGQRLAGLCQWVGRPGRGSASNTSLAVPRFGDRLMLARDSRTLDLLEDRSPTTTMLGSWVPSSMTMSKPVEQWADPVAVACRSSEKRGSLGKVRWVGRREKGK</sequence>
<keyword evidence="2" id="KW-1185">Reference proteome</keyword>
<reference evidence="1 2" key="1">
    <citation type="submission" date="2024-11" db="EMBL/GenBank/DDBJ databases">
        <title>Chromosome-level genome assembly of Eucalyptus globulus Labill. provides insights into its genome evolution.</title>
        <authorList>
            <person name="Li X."/>
        </authorList>
    </citation>
    <scope>NUCLEOTIDE SEQUENCE [LARGE SCALE GENOMIC DNA]</scope>
    <source>
        <strain evidence="1">CL2024</strain>
        <tissue evidence="1">Fresh tender leaves</tissue>
    </source>
</reference>
<dbReference type="Proteomes" id="UP001634007">
    <property type="component" value="Unassembled WGS sequence"/>
</dbReference>
<gene>
    <name evidence="1" type="ORF">ACJRO7_033022</name>
</gene>
<evidence type="ECO:0000313" key="2">
    <source>
        <dbReference type="Proteomes" id="UP001634007"/>
    </source>
</evidence>